<dbReference type="OrthoDB" id="9794445at2"/>
<evidence type="ECO:0000313" key="4">
    <source>
        <dbReference type="Proteomes" id="UP000265955"/>
    </source>
</evidence>
<keyword evidence="4" id="KW-1185">Reference proteome</keyword>
<accession>A0A3A3FLX2</accession>
<organism evidence="3 4">
    <name type="scientific">Noviherbaspirillum saxi</name>
    <dbReference type="NCBI Taxonomy" id="2320863"/>
    <lineage>
        <taxon>Bacteria</taxon>
        <taxon>Pseudomonadati</taxon>
        <taxon>Pseudomonadota</taxon>
        <taxon>Betaproteobacteria</taxon>
        <taxon>Burkholderiales</taxon>
        <taxon>Oxalobacteraceae</taxon>
        <taxon>Noviherbaspirillum</taxon>
    </lineage>
</organism>
<dbReference type="AlphaFoldDB" id="A0A3A3FLX2"/>
<sequence length="304" mass="33064">MNNAMLEIEKFKAAWVAQALEQAKSPPSLDDQRRSFDALMGAVPIADNCEVSSITSGGVRGEIIVPRDADLSKALVYHHGGGFTFGSVLSHRHLVSRLAKAAGVVAYNMEYRLAPETPYPGAIEDALQTYHFMKTEGFAPCRMVFAGESAGGNLTASLLLKIRELGLEQPAGAYLLSPWLDLTQSGDTYQERAAYDPMLTRPALDFCSQAYRAGKDATDPMISPLNAQLSGLPSMFIQVGTDEVLLSDSLEFARRAALAGLDVRLHVWQDMVHAWPLFHTSLPSAGLAAIDEAGAWIAERLRER</sequence>
<name>A0A3A3FLX2_9BURK</name>
<dbReference type="InterPro" id="IPR029058">
    <property type="entry name" value="AB_hydrolase_fold"/>
</dbReference>
<reference evidence="4" key="1">
    <citation type="submission" date="2018-09" db="EMBL/GenBank/DDBJ databases">
        <authorList>
            <person name="Zhu H."/>
        </authorList>
    </citation>
    <scope>NUCLEOTIDE SEQUENCE [LARGE SCALE GENOMIC DNA]</scope>
    <source>
        <strain evidence="4">K1R23-30</strain>
    </source>
</reference>
<dbReference type="Gene3D" id="3.40.50.1820">
    <property type="entry name" value="alpha/beta hydrolase"/>
    <property type="match status" value="1"/>
</dbReference>
<evidence type="ECO:0000259" key="2">
    <source>
        <dbReference type="Pfam" id="PF07859"/>
    </source>
</evidence>
<dbReference type="PANTHER" id="PTHR48081">
    <property type="entry name" value="AB HYDROLASE SUPERFAMILY PROTEIN C4A8.06C"/>
    <property type="match status" value="1"/>
</dbReference>
<protein>
    <submittedName>
        <fullName evidence="3">Alpha/beta hydrolase</fullName>
    </submittedName>
</protein>
<keyword evidence="1 3" id="KW-0378">Hydrolase</keyword>
<proteinExistence type="predicted"/>
<dbReference type="Pfam" id="PF07859">
    <property type="entry name" value="Abhydrolase_3"/>
    <property type="match status" value="1"/>
</dbReference>
<gene>
    <name evidence="3" type="ORF">D3871_27420</name>
</gene>
<dbReference type="RefSeq" id="WP_119772240.1">
    <property type="nucleotide sequence ID" value="NZ_QYUO01000003.1"/>
</dbReference>
<evidence type="ECO:0000256" key="1">
    <source>
        <dbReference type="ARBA" id="ARBA00022801"/>
    </source>
</evidence>
<feature type="domain" description="Alpha/beta hydrolase fold-3" evidence="2">
    <location>
        <begin position="75"/>
        <end position="275"/>
    </location>
</feature>
<dbReference type="SUPFAM" id="SSF53474">
    <property type="entry name" value="alpha/beta-Hydrolases"/>
    <property type="match status" value="1"/>
</dbReference>
<dbReference type="GO" id="GO:0016787">
    <property type="term" value="F:hydrolase activity"/>
    <property type="evidence" value="ECO:0007669"/>
    <property type="project" value="UniProtKB-KW"/>
</dbReference>
<dbReference type="InterPro" id="IPR050300">
    <property type="entry name" value="GDXG_lipolytic_enzyme"/>
</dbReference>
<dbReference type="Proteomes" id="UP000265955">
    <property type="component" value="Unassembled WGS sequence"/>
</dbReference>
<comment type="caution">
    <text evidence="3">The sequence shown here is derived from an EMBL/GenBank/DDBJ whole genome shotgun (WGS) entry which is preliminary data.</text>
</comment>
<dbReference type="EMBL" id="QYUO01000003">
    <property type="protein sequence ID" value="RJF92355.1"/>
    <property type="molecule type" value="Genomic_DNA"/>
</dbReference>
<evidence type="ECO:0000313" key="3">
    <source>
        <dbReference type="EMBL" id="RJF92355.1"/>
    </source>
</evidence>
<dbReference type="PANTHER" id="PTHR48081:SF8">
    <property type="entry name" value="ALPHA_BETA HYDROLASE FOLD-3 DOMAIN-CONTAINING PROTEIN-RELATED"/>
    <property type="match status" value="1"/>
</dbReference>
<dbReference type="InterPro" id="IPR013094">
    <property type="entry name" value="AB_hydrolase_3"/>
</dbReference>